<protein>
    <recommendedName>
        <fullName evidence="2">beta-galactosidase</fullName>
        <ecNumber evidence="2">3.2.1.23</ecNumber>
    </recommendedName>
</protein>
<sequence>MIGVEGMAVHSLVLYAYIIYIDPVLFPDFHCPESNPLNCLMEGIAPGIQQAETGRVVGRKLLREMIPRDVNHPSVVMWDNGNEGGWNITYDHDFKELDIQQREVLHPWGAFEKTNTAHYVEYDYLSLDHFAPRSIFFPTELLHGLYDGGHGAGLEDFWLRIWHHPLSAGGFLWVFADEAVKRTDTGELDSDGNHAPDGILGPYHEKER</sequence>
<dbReference type="EC" id="3.2.1.23" evidence="2"/>
<name>X1P910_9ZZZZ</name>
<comment type="caution">
    <text evidence="7">The sequence shown here is derived from an EMBL/GenBank/DDBJ whole genome shotgun (WGS) entry which is preliminary data.</text>
</comment>
<evidence type="ECO:0000313" key="7">
    <source>
        <dbReference type="EMBL" id="GAI38936.1"/>
    </source>
</evidence>
<gene>
    <name evidence="7" type="ORF">S06H3_51765</name>
</gene>
<dbReference type="EMBL" id="BARV01032871">
    <property type="protein sequence ID" value="GAI38936.1"/>
    <property type="molecule type" value="Genomic_DNA"/>
</dbReference>
<dbReference type="InterPro" id="IPR050347">
    <property type="entry name" value="Bact_Beta-galactosidase"/>
</dbReference>
<feature type="domain" description="Glycoside hydrolase family 2 catalytic" evidence="6">
    <location>
        <begin position="62"/>
        <end position="97"/>
    </location>
</feature>
<evidence type="ECO:0000256" key="4">
    <source>
        <dbReference type="ARBA" id="ARBA00023295"/>
    </source>
</evidence>
<feature type="region of interest" description="Disordered" evidence="5">
    <location>
        <begin position="185"/>
        <end position="208"/>
    </location>
</feature>
<dbReference type="GO" id="GO:0004565">
    <property type="term" value="F:beta-galactosidase activity"/>
    <property type="evidence" value="ECO:0007669"/>
    <property type="project" value="UniProtKB-EC"/>
</dbReference>
<dbReference type="PANTHER" id="PTHR46323">
    <property type="entry name" value="BETA-GALACTOSIDASE"/>
    <property type="match status" value="1"/>
</dbReference>
<keyword evidence="4" id="KW-0326">Glycosidase</keyword>
<dbReference type="InterPro" id="IPR006103">
    <property type="entry name" value="Glyco_hydro_2_cat"/>
</dbReference>
<organism evidence="7">
    <name type="scientific">marine sediment metagenome</name>
    <dbReference type="NCBI Taxonomy" id="412755"/>
    <lineage>
        <taxon>unclassified sequences</taxon>
        <taxon>metagenomes</taxon>
        <taxon>ecological metagenomes</taxon>
    </lineage>
</organism>
<dbReference type="PANTHER" id="PTHR46323:SF2">
    <property type="entry name" value="BETA-GALACTOSIDASE"/>
    <property type="match status" value="1"/>
</dbReference>
<feature type="non-terminal residue" evidence="7">
    <location>
        <position position="208"/>
    </location>
</feature>
<evidence type="ECO:0000256" key="1">
    <source>
        <dbReference type="ARBA" id="ARBA00001412"/>
    </source>
</evidence>
<accession>X1P910</accession>
<dbReference type="GO" id="GO:0005990">
    <property type="term" value="P:lactose catabolic process"/>
    <property type="evidence" value="ECO:0007669"/>
    <property type="project" value="TreeGrafter"/>
</dbReference>
<dbReference type="GO" id="GO:0009341">
    <property type="term" value="C:beta-galactosidase complex"/>
    <property type="evidence" value="ECO:0007669"/>
    <property type="project" value="TreeGrafter"/>
</dbReference>
<evidence type="ECO:0000259" key="6">
    <source>
        <dbReference type="Pfam" id="PF02836"/>
    </source>
</evidence>
<evidence type="ECO:0000256" key="3">
    <source>
        <dbReference type="ARBA" id="ARBA00022801"/>
    </source>
</evidence>
<proteinExistence type="predicted"/>
<dbReference type="Gene3D" id="3.20.20.80">
    <property type="entry name" value="Glycosidases"/>
    <property type="match status" value="1"/>
</dbReference>
<dbReference type="AlphaFoldDB" id="X1P910"/>
<reference evidence="7" key="1">
    <citation type="journal article" date="2014" name="Front. Microbiol.">
        <title>High frequency of phylogenetically diverse reductive dehalogenase-homologous genes in deep subseafloor sedimentary metagenomes.</title>
        <authorList>
            <person name="Kawai M."/>
            <person name="Futagami T."/>
            <person name="Toyoda A."/>
            <person name="Takaki Y."/>
            <person name="Nishi S."/>
            <person name="Hori S."/>
            <person name="Arai W."/>
            <person name="Tsubouchi T."/>
            <person name="Morono Y."/>
            <person name="Uchiyama I."/>
            <person name="Ito T."/>
            <person name="Fujiyama A."/>
            <person name="Inagaki F."/>
            <person name="Takami H."/>
        </authorList>
    </citation>
    <scope>NUCLEOTIDE SEQUENCE</scope>
    <source>
        <strain evidence="7">Expedition CK06-06</strain>
    </source>
</reference>
<dbReference type="Pfam" id="PF02836">
    <property type="entry name" value="Glyco_hydro_2_C"/>
    <property type="match status" value="1"/>
</dbReference>
<evidence type="ECO:0000256" key="5">
    <source>
        <dbReference type="SAM" id="MobiDB-lite"/>
    </source>
</evidence>
<evidence type="ECO:0000256" key="2">
    <source>
        <dbReference type="ARBA" id="ARBA00012756"/>
    </source>
</evidence>
<dbReference type="InterPro" id="IPR017853">
    <property type="entry name" value="GH"/>
</dbReference>
<comment type="catalytic activity">
    <reaction evidence="1">
        <text>Hydrolysis of terminal non-reducing beta-D-galactose residues in beta-D-galactosides.</text>
        <dbReference type="EC" id="3.2.1.23"/>
    </reaction>
</comment>
<dbReference type="SUPFAM" id="SSF51445">
    <property type="entry name" value="(Trans)glycosidases"/>
    <property type="match status" value="1"/>
</dbReference>
<keyword evidence="3" id="KW-0378">Hydrolase</keyword>